<dbReference type="PROSITE" id="PS01124">
    <property type="entry name" value="HTH_ARAC_FAMILY_2"/>
    <property type="match status" value="1"/>
</dbReference>
<dbReference type="GO" id="GO:0043565">
    <property type="term" value="F:sequence-specific DNA binding"/>
    <property type="evidence" value="ECO:0007669"/>
    <property type="project" value="InterPro"/>
</dbReference>
<evidence type="ECO:0000313" key="6">
    <source>
        <dbReference type="EMBL" id="MBT1709964.1"/>
    </source>
</evidence>
<evidence type="ECO:0000256" key="4">
    <source>
        <dbReference type="SAM" id="MobiDB-lite"/>
    </source>
</evidence>
<dbReference type="PANTHER" id="PTHR47893:SF1">
    <property type="entry name" value="REGULATORY PROTEIN PCHR"/>
    <property type="match status" value="1"/>
</dbReference>
<gene>
    <name evidence="6" type="ORF">KK062_17090</name>
</gene>
<dbReference type="Pfam" id="PF12833">
    <property type="entry name" value="HTH_18"/>
    <property type="match status" value="1"/>
</dbReference>
<proteinExistence type="predicted"/>
<evidence type="ECO:0000256" key="1">
    <source>
        <dbReference type="ARBA" id="ARBA00023015"/>
    </source>
</evidence>
<dbReference type="EMBL" id="JAHESE010000018">
    <property type="protein sequence ID" value="MBT1709964.1"/>
    <property type="molecule type" value="Genomic_DNA"/>
</dbReference>
<organism evidence="6 7">
    <name type="scientific">Dawidia cretensis</name>
    <dbReference type="NCBI Taxonomy" id="2782350"/>
    <lineage>
        <taxon>Bacteria</taxon>
        <taxon>Pseudomonadati</taxon>
        <taxon>Bacteroidota</taxon>
        <taxon>Cytophagia</taxon>
        <taxon>Cytophagales</taxon>
        <taxon>Chryseotaleaceae</taxon>
        <taxon>Dawidia</taxon>
    </lineage>
</organism>
<evidence type="ECO:0000256" key="3">
    <source>
        <dbReference type="ARBA" id="ARBA00023163"/>
    </source>
</evidence>
<dbReference type="InterPro" id="IPR018060">
    <property type="entry name" value="HTH_AraC"/>
</dbReference>
<dbReference type="RefSeq" id="WP_254085544.1">
    <property type="nucleotide sequence ID" value="NZ_JAHESE010000018.1"/>
</dbReference>
<protein>
    <submittedName>
        <fullName evidence="6">AraC family transcriptional regulator</fullName>
    </submittedName>
</protein>
<evidence type="ECO:0000259" key="5">
    <source>
        <dbReference type="PROSITE" id="PS01124"/>
    </source>
</evidence>
<dbReference type="SUPFAM" id="SSF46689">
    <property type="entry name" value="Homeodomain-like"/>
    <property type="match status" value="2"/>
</dbReference>
<dbReference type="InterPro" id="IPR009057">
    <property type="entry name" value="Homeodomain-like_sf"/>
</dbReference>
<name>A0AAP2GR45_9BACT</name>
<feature type="region of interest" description="Disordered" evidence="4">
    <location>
        <begin position="339"/>
        <end position="358"/>
    </location>
</feature>
<reference evidence="6 7" key="1">
    <citation type="submission" date="2021-05" db="EMBL/GenBank/DDBJ databases">
        <title>A Polyphasic approach of four new species of the genus Ohtaekwangia: Ohtaekwangia histidinii sp. nov., Ohtaekwangia cretensis sp. nov., Ohtaekwangia indiensis sp. nov., Ohtaekwangia reichenbachii sp. nov. from diverse environment.</title>
        <authorList>
            <person name="Octaviana S."/>
        </authorList>
    </citation>
    <scope>NUCLEOTIDE SEQUENCE [LARGE SCALE GENOMIC DNA]</scope>
    <source>
        <strain evidence="6 7">PWU5</strain>
    </source>
</reference>
<evidence type="ECO:0000256" key="2">
    <source>
        <dbReference type="ARBA" id="ARBA00023125"/>
    </source>
</evidence>
<dbReference type="Gene3D" id="1.10.10.60">
    <property type="entry name" value="Homeodomain-like"/>
    <property type="match status" value="2"/>
</dbReference>
<dbReference type="PANTHER" id="PTHR47893">
    <property type="entry name" value="REGULATORY PROTEIN PCHR"/>
    <property type="match status" value="1"/>
</dbReference>
<sequence>MHAIFFNNAIVRELSRTTRRVYSLTTLNHFSVNALRIQLSGHPHRDVIWEQQYAGDPTLERIVEESELVIRHPFLEVNAVHTRFRGVHIVSGEVLFPHPVHLRAYTTPAMYELTFFPEHDICYFYRSYTVRPIQIMRHQAGYSIVTILLSESFMQQVIAPFAGTLADWLMTQGAAVRQVYTMALTPSMKIVLYKIRTCRYSGLLKRMLLESKVLDLLVLLLKQITPEKPFKSLTVRLDDVDKLYEVKRVVEQHLTHQHSLRELARQVGLNEFKLKKGFRELFGTTIFSYLLDLRMEHARQLLMQGTMTVEEVAEEVGYKYAKNFMTAFKKKFNMLPVEIGPGDEKPRPGPFRKRGTAF</sequence>
<dbReference type="SMART" id="SM00342">
    <property type="entry name" value="HTH_ARAC"/>
    <property type="match status" value="1"/>
</dbReference>
<dbReference type="PROSITE" id="PS00041">
    <property type="entry name" value="HTH_ARAC_FAMILY_1"/>
    <property type="match status" value="1"/>
</dbReference>
<dbReference type="Proteomes" id="UP001319080">
    <property type="component" value="Unassembled WGS sequence"/>
</dbReference>
<evidence type="ECO:0000313" key="7">
    <source>
        <dbReference type="Proteomes" id="UP001319080"/>
    </source>
</evidence>
<keyword evidence="1" id="KW-0805">Transcription regulation</keyword>
<keyword evidence="7" id="KW-1185">Reference proteome</keyword>
<dbReference type="InterPro" id="IPR053142">
    <property type="entry name" value="PchR_regulatory_protein"/>
</dbReference>
<accession>A0AAP2GR45</accession>
<keyword evidence="2" id="KW-0238">DNA-binding</keyword>
<dbReference type="AlphaFoldDB" id="A0AAP2GR45"/>
<dbReference type="InterPro" id="IPR018062">
    <property type="entry name" value="HTH_AraC-typ_CS"/>
</dbReference>
<keyword evidence="3" id="KW-0804">Transcription</keyword>
<comment type="caution">
    <text evidence="6">The sequence shown here is derived from an EMBL/GenBank/DDBJ whole genome shotgun (WGS) entry which is preliminary data.</text>
</comment>
<dbReference type="GO" id="GO:0003700">
    <property type="term" value="F:DNA-binding transcription factor activity"/>
    <property type="evidence" value="ECO:0007669"/>
    <property type="project" value="InterPro"/>
</dbReference>
<feature type="domain" description="HTH araC/xylS-type" evidence="5">
    <location>
        <begin position="244"/>
        <end position="342"/>
    </location>
</feature>